<dbReference type="GO" id="GO:0008972">
    <property type="term" value="F:phosphomethylpyrimidine kinase activity"/>
    <property type="evidence" value="ECO:0007669"/>
    <property type="project" value="UniProtKB-EC"/>
</dbReference>
<dbReference type="EC" id="2.7.1.49" evidence="3"/>
<reference evidence="3 4" key="1">
    <citation type="submission" date="2019-06" db="EMBL/GenBank/DDBJ databases">
        <title>Thermococcus indicus sp. nov., a Fe(III)-reducing hyperthermophilic archaeon isolated from the Onnuri vent field of the Central Indian Ocean ridge.</title>
        <authorList>
            <person name="Lim J.K."/>
            <person name="Kim Y.J."/>
            <person name="Kwon K.K."/>
        </authorList>
    </citation>
    <scope>NUCLEOTIDE SEQUENCE [LARGE SCALE GENOMIC DNA]</scope>
    <source>
        <strain evidence="3 4">IOH1</strain>
    </source>
</reference>
<evidence type="ECO:0000259" key="1">
    <source>
        <dbReference type="Pfam" id="PF08543"/>
    </source>
</evidence>
<dbReference type="InterPro" id="IPR019293">
    <property type="entry name" value="ThiN"/>
</dbReference>
<feature type="domain" description="Pyridoxamine kinase/Phosphomethylpyrimidine kinase" evidence="1">
    <location>
        <begin position="10"/>
        <end position="233"/>
    </location>
</feature>
<name>A0A4Y5SM93_9EURY</name>
<organism evidence="3 4">
    <name type="scientific">Thermococcus indicus</name>
    <dbReference type="NCBI Taxonomy" id="2586643"/>
    <lineage>
        <taxon>Archaea</taxon>
        <taxon>Methanobacteriati</taxon>
        <taxon>Methanobacteriota</taxon>
        <taxon>Thermococci</taxon>
        <taxon>Thermococcales</taxon>
        <taxon>Thermococcaceae</taxon>
        <taxon>Thermococcus</taxon>
    </lineage>
</organism>
<dbReference type="Gene3D" id="3.40.225.10">
    <property type="entry name" value="Class II aldolase/adducin N-terminal domain"/>
    <property type="match status" value="1"/>
</dbReference>
<dbReference type="Proteomes" id="UP000306007">
    <property type="component" value="Chromosome"/>
</dbReference>
<dbReference type="EMBL" id="CP040846">
    <property type="protein sequence ID" value="QDA31309.1"/>
    <property type="molecule type" value="Genomic_DNA"/>
</dbReference>
<dbReference type="RefSeq" id="WP_139680652.1">
    <property type="nucleotide sequence ID" value="NZ_CP040846.1"/>
</dbReference>
<dbReference type="GO" id="GO:0005829">
    <property type="term" value="C:cytosol"/>
    <property type="evidence" value="ECO:0007669"/>
    <property type="project" value="TreeGrafter"/>
</dbReference>
<gene>
    <name evidence="3" type="primary">thiD</name>
    <name evidence="3" type="ORF">FH039_06455</name>
</gene>
<evidence type="ECO:0000313" key="4">
    <source>
        <dbReference type="Proteomes" id="UP000306007"/>
    </source>
</evidence>
<dbReference type="SUPFAM" id="SSF53639">
    <property type="entry name" value="AraD/HMP-PK domain-like"/>
    <property type="match status" value="1"/>
</dbReference>
<dbReference type="KEGG" id="tic:FH039_06455"/>
<sequence>MAVLIIAGLDTGGGAGLKADIETVSALGEHPLPILTAVTYQNPEKVSGYFSLSVEVVRDQIRAVKGHFDIKAVKVGMLGSGEIAKVVAKETEDLTRVFDPVMASSTGERLIDDVESLKVLVSGSIVTPNVPEAETLTGIEIRSVGDMREAARAMAEELGAEAVVVKGGHLNFTDVLYWNGEFFEFPGERVDGFTHGTGCAFSSALAAFLAKEFELPEAVENAKSFVEGAIRFSKAEAKAVNLLWKLQRDAYRWRAREELEGAVGELVKLGEKLNSHVPEVGTNFALATPLGEVFAVKGRIVRYGKTVKPVGPVELNASDHLRRALLRMREFYPETRAVLNLCYSEELIARAKELGLVVSFYDRREEPEEVKRAGRGTMEWGIETAVKRAGERPDLIYHLGDWGKEPMVLIFGRDAREVVKRVNVLLSPFPR</sequence>
<dbReference type="Gene3D" id="3.40.1190.20">
    <property type="match status" value="1"/>
</dbReference>
<dbReference type="PANTHER" id="PTHR20858:SF17">
    <property type="entry name" value="HYDROXYMETHYLPYRIMIDINE_PHOSPHOMETHYLPYRIMIDINE KINASE THI20-RELATED"/>
    <property type="match status" value="1"/>
</dbReference>
<protein>
    <submittedName>
        <fullName evidence="3">Bifunctional hydroxymethylpyrimidine kinase/phosphomethylpyrimidine kinase</fullName>
        <ecNumber evidence="3">2.7.1.49</ecNumber>
        <ecNumber evidence="3">2.7.4.7</ecNumber>
    </submittedName>
</protein>
<accession>A0A4Y5SM93</accession>
<evidence type="ECO:0000259" key="2">
    <source>
        <dbReference type="Pfam" id="PF10120"/>
    </source>
</evidence>
<dbReference type="InterPro" id="IPR029056">
    <property type="entry name" value="Ribokinase-like"/>
</dbReference>
<dbReference type="GO" id="GO:0009228">
    <property type="term" value="P:thiamine biosynthetic process"/>
    <property type="evidence" value="ECO:0007669"/>
    <property type="project" value="InterPro"/>
</dbReference>
<dbReference type="PANTHER" id="PTHR20858">
    <property type="entry name" value="PHOSPHOMETHYLPYRIMIDINE KINASE"/>
    <property type="match status" value="1"/>
</dbReference>
<dbReference type="GeneID" id="40474809"/>
<dbReference type="Pfam" id="PF08543">
    <property type="entry name" value="Phos_pyr_kin"/>
    <property type="match status" value="1"/>
</dbReference>
<dbReference type="InterPro" id="IPR004399">
    <property type="entry name" value="HMP/HMP-P_kinase_dom"/>
</dbReference>
<dbReference type="NCBIfam" id="TIGR00097">
    <property type="entry name" value="HMP-P_kinase"/>
    <property type="match status" value="1"/>
</dbReference>
<dbReference type="Pfam" id="PF10120">
    <property type="entry name" value="ThiN"/>
    <property type="match status" value="1"/>
</dbReference>
<feature type="domain" description="Thiamine-phosphate synthase ThiN" evidence="2">
    <location>
        <begin position="258"/>
        <end position="422"/>
    </location>
</feature>
<dbReference type="EC" id="2.7.4.7" evidence="3"/>
<dbReference type="SUPFAM" id="SSF53613">
    <property type="entry name" value="Ribokinase-like"/>
    <property type="match status" value="1"/>
</dbReference>
<keyword evidence="3" id="KW-0418">Kinase</keyword>
<dbReference type="OrthoDB" id="43786at2157"/>
<keyword evidence="3" id="KW-0808">Transferase</keyword>
<dbReference type="CDD" id="cd01169">
    <property type="entry name" value="HMPP_kinase"/>
    <property type="match status" value="1"/>
</dbReference>
<evidence type="ECO:0000313" key="3">
    <source>
        <dbReference type="EMBL" id="QDA31309.1"/>
    </source>
</evidence>
<dbReference type="InterPro" id="IPR036409">
    <property type="entry name" value="Aldolase_II/adducin_N_sf"/>
</dbReference>
<dbReference type="InterPro" id="IPR013749">
    <property type="entry name" value="PM/HMP-P_kinase-1"/>
</dbReference>
<proteinExistence type="predicted"/>
<dbReference type="GO" id="GO:0008902">
    <property type="term" value="F:hydroxymethylpyrimidine kinase activity"/>
    <property type="evidence" value="ECO:0007669"/>
    <property type="project" value="UniProtKB-EC"/>
</dbReference>
<keyword evidence="4" id="KW-1185">Reference proteome</keyword>
<dbReference type="AlphaFoldDB" id="A0A4Y5SM93"/>